<dbReference type="Proteomes" id="UP000248688">
    <property type="component" value="Chromosome"/>
</dbReference>
<dbReference type="Pfam" id="PF13380">
    <property type="entry name" value="CoA_binding_2"/>
    <property type="match status" value="1"/>
</dbReference>
<sequence>MADKPMKKTVIIGATNKSGRYAFMAAKMLAEHGHTFVPLSIHDGEVLGEKILDLKSKPAIPDVHTVTMYVNPAHQEEWEDYLVSLGPERVIFNPGSENQSFIDRLEKAGIEAVEACTLVMLRTGQF</sequence>
<accession>A0A2Z4IPR1</accession>
<evidence type="ECO:0000313" key="3">
    <source>
        <dbReference type="Proteomes" id="UP000248688"/>
    </source>
</evidence>
<reference evidence="2 3" key="1">
    <citation type="submission" date="2018-06" db="EMBL/GenBank/DDBJ databases">
        <title>Echinicola strongylocentroti sp. nov., isolated from a sea urchin Strongylocentrotus intermedius.</title>
        <authorList>
            <person name="Bae S.S."/>
        </authorList>
    </citation>
    <scope>NUCLEOTIDE SEQUENCE [LARGE SCALE GENOMIC DNA]</scope>
    <source>
        <strain evidence="2 3">MEBiC08714</strain>
    </source>
</reference>
<organism evidence="2 3">
    <name type="scientific">Echinicola strongylocentroti</name>
    <dbReference type="NCBI Taxonomy" id="1795355"/>
    <lineage>
        <taxon>Bacteria</taxon>
        <taxon>Pseudomonadati</taxon>
        <taxon>Bacteroidota</taxon>
        <taxon>Cytophagia</taxon>
        <taxon>Cytophagales</taxon>
        <taxon>Cyclobacteriaceae</taxon>
        <taxon>Echinicola</taxon>
    </lineage>
</organism>
<dbReference type="Gene3D" id="3.40.50.720">
    <property type="entry name" value="NAD(P)-binding Rossmann-like Domain"/>
    <property type="match status" value="1"/>
</dbReference>
<keyword evidence="3" id="KW-1185">Reference proteome</keyword>
<protein>
    <submittedName>
        <fullName evidence="2">CoA-binding protein</fullName>
    </submittedName>
</protein>
<dbReference type="InterPro" id="IPR036291">
    <property type="entry name" value="NAD(P)-bd_dom_sf"/>
</dbReference>
<feature type="domain" description="CoA-binding" evidence="1">
    <location>
        <begin position="7"/>
        <end position="121"/>
    </location>
</feature>
<dbReference type="OrthoDB" id="708726at2"/>
<dbReference type="AlphaFoldDB" id="A0A2Z4IPR1"/>
<dbReference type="SUPFAM" id="SSF51735">
    <property type="entry name" value="NAD(P)-binding Rossmann-fold domains"/>
    <property type="match status" value="1"/>
</dbReference>
<dbReference type="KEGG" id="est:DN752_21670"/>
<evidence type="ECO:0000259" key="1">
    <source>
        <dbReference type="Pfam" id="PF13380"/>
    </source>
</evidence>
<name>A0A2Z4IPR1_9BACT</name>
<dbReference type="InterPro" id="IPR003781">
    <property type="entry name" value="CoA-bd"/>
</dbReference>
<proteinExistence type="predicted"/>
<evidence type="ECO:0000313" key="2">
    <source>
        <dbReference type="EMBL" id="AWW32546.1"/>
    </source>
</evidence>
<dbReference type="EMBL" id="CP030041">
    <property type="protein sequence ID" value="AWW32546.1"/>
    <property type="molecule type" value="Genomic_DNA"/>
</dbReference>
<gene>
    <name evidence="2" type="ORF">DN752_21670</name>
</gene>